<name>A0A423GUZ2_9PSED</name>
<evidence type="ECO:0000313" key="3">
    <source>
        <dbReference type="Proteomes" id="UP000284684"/>
    </source>
</evidence>
<protein>
    <submittedName>
        <fullName evidence="2">Uncharacterized protein</fullName>
    </submittedName>
</protein>
<proteinExistence type="predicted"/>
<dbReference type="AlphaFoldDB" id="A0A423GUZ2"/>
<reference evidence="2 3" key="1">
    <citation type="submission" date="2016-10" db="EMBL/GenBank/DDBJ databases">
        <title>Comparative genome analysis of multiple Pseudomonas spp. focuses on biocontrol and plant growth promoting traits.</title>
        <authorList>
            <person name="Tao X.-Y."/>
            <person name="Taylor C.G."/>
        </authorList>
    </citation>
    <scope>NUCLEOTIDE SEQUENCE [LARGE SCALE GENOMIC DNA]</scope>
    <source>
        <strain evidence="2 3">37D10</strain>
    </source>
</reference>
<dbReference type="EMBL" id="MOBI01000009">
    <property type="protein sequence ID" value="RON01287.1"/>
    <property type="molecule type" value="Genomic_DNA"/>
</dbReference>
<dbReference type="Proteomes" id="UP000284684">
    <property type="component" value="Unassembled WGS sequence"/>
</dbReference>
<feature type="region of interest" description="Disordered" evidence="1">
    <location>
        <begin position="1"/>
        <end position="26"/>
    </location>
</feature>
<organism evidence="2 3">
    <name type="scientific">Pseudomonas brassicacearum</name>
    <dbReference type="NCBI Taxonomy" id="930166"/>
    <lineage>
        <taxon>Bacteria</taxon>
        <taxon>Pseudomonadati</taxon>
        <taxon>Pseudomonadota</taxon>
        <taxon>Gammaproteobacteria</taxon>
        <taxon>Pseudomonadales</taxon>
        <taxon>Pseudomonadaceae</taxon>
        <taxon>Pseudomonas</taxon>
    </lineage>
</organism>
<gene>
    <name evidence="2" type="ORF">BK658_08985</name>
</gene>
<sequence length="84" mass="8866">MEVRVVSSGAEVGAPMEGQGPPDITRDFARYSTGPGGTEYSMPVVIAVIAKRFLRGGERGDEIKSKLYAAAPPDLSVSYAFSSL</sequence>
<evidence type="ECO:0000313" key="2">
    <source>
        <dbReference type="EMBL" id="RON01287.1"/>
    </source>
</evidence>
<comment type="caution">
    <text evidence="2">The sequence shown here is derived from an EMBL/GenBank/DDBJ whole genome shotgun (WGS) entry which is preliminary data.</text>
</comment>
<evidence type="ECO:0000256" key="1">
    <source>
        <dbReference type="SAM" id="MobiDB-lite"/>
    </source>
</evidence>
<accession>A0A423GUZ2</accession>